<evidence type="ECO:0000313" key="7">
    <source>
        <dbReference type="EMBL" id="NMM63132.1"/>
    </source>
</evidence>
<keyword evidence="5 6" id="KW-0472">Membrane</keyword>
<dbReference type="RefSeq" id="WP_169297735.1">
    <property type="nucleotide sequence ID" value="NZ_JABBNI010000018.1"/>
</dbReference>
<comment type="caution">
    <text evidence="7">The sequence shown here is derived from an EMBL/GenBank/DDBJ whole genome shotgun (WGS) entry which is preliminary data.</text>
</comment>
<feature type="transmembrane region" description="Helical" evidence="6">
    <location>
        <begin position="77"/>
        <end position="95"/>
    </location>
</feature>
<feature type="transmembrane region" description="Helical" evidence="6">
    <location>
        <begin position="102"/>
        <end position="123"/>
    </location>
</feature>
<dbReference type="PANTHER" id="PTHR30509">
    <property type="entry name" value="P-HYDROXYBENZOIC ACID EFFLUX PUMP SUBUNIT-RELATED"/>
    <property type="match status" value="1"/>
</dbReference>
<keyword evidence="2" id="KW-1003">Cell membrane</keyword>
<feature type="transmembrane region" description="Helical" evidence="6">
    <location>
        <begin position="55"/>
        <end position="71"/>
    </location>
</feature>
<proteinExistence type="predicted"/>
<keyword evidence="3 6" id="KW-0812">Transmembrane</keyword>
<gene>
    <name evidence="7" type="ORF">HBE96_10575</name>
</gene>
<feature type="transmembrane region" description="Helical" evidence="6">
    <location>
        <begin position="129"/>
        <end position="145"/>
    </location>
</feature>
<evidence type="ECO:0000256" key="5">
    <source>
        <dbReference type="ARBA" id="ARBA00023136"/>
    </source>
</evidence>
<evidence type="ECO:0000256" key="3">
    <source>
        <dbReference type="ARBA" id="ARBA00022692"/>
    </source>
</evidence>
<name>A0A7Y0EHC9_9CLOT</name>
<dbReference type="AlphaFoldDB" id="A0A7Y0EHC9"/>
<dbReference type="InterPro" id="IPR010343">
    <property type="entry name" value="ArAE_1"/>
</dbReference>
<evidence type="ECO:0000256" key="1">
    <source>
        <dbReference type="ARBA" id="ARBA00004651"/>
    </source>
</evidence>
<organism evidence="7 8">
    <name type="scientific">Clostridium muellerianum</name>
    <dbReference type="NCBI Taxonomy" id="2716538"/>
    <lineage>
        <taxon>Bacteria</taxon>
        <taxon>Bacillati</taxon>
        <taxon>Bacillota</taxon>
        <taxon>Clostridia</taxon>
        <taxon>Eubacteriales</taxon>
        <taxon>Clostridiaceae</taxon>
        <taxon>Clostridium</taxon>
    </lineage>
</organism>
<sequence length="272" mass="30828">MDLKRKAIRVGVAASLCILVSNLLKLKYTFFVVLPAVMPISTFFGETIKFGANRIIGSFIGALIGVILITLQWQNAILIGIGVMLIIYICSYLKWDSTTSIACLVFVSIMLGVKGAGAILYSIHRLLDTLIGISITTIVNNYVFNPNMPKVLKNRAQDIQQSLLNLANDEEFIEDKNKLDNIEKSINSLKETFKIYSEEIKVSSKFLPVKNKLDKMVDIFSIIFQQVGIINYINVNDDFHDLNKEHIKMIISFHKDIFFREMKNLNEIIKSI</sequence>
<dbReference type="Proteomes" id="UP000537131">
    <property type="component" value="Unassembled WGS sequence"/>
</dbReference>
<evidence type="ECO:0000256" key="4">
    <source>
        <dbReference type="ARBA" id="ARBA00022989"/>
    </source>
</evidence>
<dbReference type="PANTHER" id="PTHR30509:SF9">
    <property type="entry name" value="MULTIDRUG RESISTANCE PROTEIN MDTO"/>
    <property type="match status" value="1"/>
</dbReference>
<feature type="transmembrane region" description="Helical" evidence="6">
    <location>
        <begin position="30"/>
        <end position="48"/>
    </location>
</feature>
<reference evidence="7 8" key="1">
    <citation type="submission" date="2020-06" db="EMBL/GenBank/DDBJ databases">
        <title>Complete Genome Sequence of Clostridium muelleri sp. nov. P21T, an Acid-Alcohol Producing Acetogen Isolated from Old Hay.</title>
        <authorList>
            <person name="Duncan K.E."/>
            <person name="Tanner R.S."/>
        </authorList>
    </citation>
    <scope>NUCLEOTIDE SEQUENCE [LARGE SCALE GENOMIC DNA]</scope>
    <source>
        <strain evidence="7 8">P21</strain>
    </source>
</reference>
<evidence type="ECO:0000256" key="6">
    <source>
        <dbReference type="SAM" id="Phobius"/>
    </source>
</evidence>
<dbReference type="Pfam" id="PF06081">
    <property type="entry name" value="ArAE_1"/>
    <property type="match status" value="1"/>
</dbReference>
<keyword evidence="8" id="KW-1185">Reference proteome</keyword>
<accession>A0A7Y0EHC9</accession>
<comment type="subcellular location">
    <subcellularLocation>
        <location evidence="1">Cell membrane</location>
        <topology evidence="1">Multi-pass membrane protein</topology>
    </subcellularLocation>
</comment>
<evidence type="ECO:0000313" key="8">
    <source>
        <dbReference type="Proteomes" id="UP000537131"/>
    </source>
</evidence>
<keyword evidence="4 6" id="KW-1133">Transmembrane helix</keyword>
<evidence type="ECO:0000256" key="2">
    <source>
        <dbReference type="ARBA" id="ARBA00022475"/>
    </source>
</evidence>
<dbReference type="EMBL" id="JABBNI010000018">
    <property type="protein sequence ID" value="NMM63132.1"/>
    <property type="molecule type" value="Genomic_DNA"/>
</dbReference>
<dbReference type="GO" id="GO:0005886">
    <property type="term" value="C:plasma membrane"/>
    <property type="evidence" value="ECO:0007669"/>
    <property type="project" value="UniProtKB-SubCell"/>
</dbReference>
<feature type="transmembrane region" description="Helical" evidence="6">
    <location>
        <begin position="7"/>
        <end position="24"/>
    </location>
</feature>
<protein>
    <submittedName>
        <fullName evidence="7">Aromatic acid exporter family protein</fullName>
    </submittedName>
</protein>